<dbReference type="Gene3D" id="3.40.390.10">
    <property type="entry name" value="Collagenase (Catalytic Domain)"/>
    <property type="match status" value="1"/>
</dbReference>
<dbReference type="RefSeq" id="WP_202243582.1">
    <property type="nucleotide sequence ID" value="NZ_JAESIY010000003.1"/>
</dbReference>
<dbReference type="GO" id="GO:0008270">
    <property type="term" value="F:zinc ion binding"/>
    <property type="evidence" value="ECO:0007669"/>
    <property type="project" value="InterPro"/>
</dbReference>
<name>A0A937F8G3_9BACT</name>
<evidence type="ECO:0000256" key="4">
    <source>
        <dbReference type="ARBA" id="ARBA00022833"/>
    </source>
</evidence>
<dbReference type="SUPFAM" id="SSF55486">
    <property type="entry name" value="Metalloproteases ('zincins'), catalytic domain"/>
    <property type="match status" value="1"/>
</dbReference>
<keyword evidence="4" id="KW-0862">Zinc</keyword>
<evidence type="ECO:0000256" key="1">
    <source>
        <dbReference type="ARBA" id="ARBA00022670"/>
    </source>
</evidence>
<organism evidence="6 7">
    <name type="scientific">Fulvivirga sediminis</name>
    <dbReference type="NCBI Taxonomy" id="2803949"/>
    <lineage>
        <taxon>Bacteria</taxon>
        <taxon>Pseudomonadati</taxon>
        <taxon>Bacteroidota</taxon>
        <taxon>Cytophagia</taxon>
        <taxon>Cytophagales</taxon>
        <taxon>Fulvivirgaceae</taxon>
        <taxon>Fulvivirga</taxon>
    </lineage>
</organism>
<evidence type="ECO:0000313" key="7">
    <source>
        <dbReference type="Proteomes" id="UP000659388"/>
    </source>
</evidence>
<dbReference type="Proteomes" id="UP000659388">
    <property type="component" value="Unassembled WGS sequence"/>
</dbReference>
<comment type="caution">
    <text evidence="6">The sequence shown here is derived from an EMBL/GenBank/DDBJ whole genome shotgun (WGS) entry which is preliminary data.</text>
</comment>
<keyword evidence="2" id="KW-0479">Metal-binding</keyword>
<dbReference type="GO" id="GO:0004222">
    <property type="term" value="F:metalloendopeptidase activity"/>
    <property type="evidence" value="ECO:0007669"/>
    <property type="project" value="InterPro"/>
</dbReference>
<evidence type="ECO:0000313" key="6">
    <source>
        <dbReference type="EMBL" id="MBL3655908.1"/>
    </source>
</evidence>
<feature type="domain" description="Peptidase M10 metallopeptidase" evidence="5">
    <location>
        <begin position="247"/>
        <end position="289"/>
    </location>
</feature>
<sequence length="341" mass="38283">MRTRNNLILSALFFGALASCQEPEPLKQTDQQIVKGEDQLSITIPQALLDYRAAHPKNARTSGISDEEEIKIMMNETLFKEGKLKVEEVKLYKYVDRYDSVNTLDSQFESTISSRWVPGDTRRNWNGDGDLDDIDWSSFTPFSSANGTIDAEPIYAAMFDKWENDGYCTTVAIDEMPYTLDMGNPSQIIDVGLPNYGPYTDISVVGYLPASIFESVLGSENTLGVTFSFVFQDENGTATSTTRGKTDKAFSEIWFNDGYRWSKGGTSNSIDIESVVLHEFGHALNLGHFGILQAKYENGVRELVYQPVNTMNALYIGEKRSFLGENDKGNYCEAWGSWPWN</sequence>
<dbReference type="PROSITE" id="PS51257">
    <property type="entry name" value="PROKAR_LIPOPROTEIN"/>
    <property type="match status" value="1"/>
</dbReference>
<gene>
    <name evidence="6" type="ORF">JL102_07185</name>
</gene>
<evidence type="ECO:0000256" key="2">
    <source>
        <dbReference type="ARBA" id="ARBA00022723"/>
    </source>
</evidence>
<evidence type="ECO:0000259" key="5">
    <source>
        <dbReference type="Pfam" id="PF00413"/>
    </source>
</evidence>
<evidence type="ECO:0000256" key="3">
    <source>
        <dbReference type="ARBA" id="ARBA00022801"/>
    </source>
</evidence>
<proteinExistence type="predicted"/>
<dbReference type="GO" id="GO:0006508">
    <property type="term" value="P:proteolysis"/>
    <property type="evidence" value="ECO:0007669"/>
    <property type="project" value="UniProtKB-KW"/>
</dbReference>
<reference evidence="6" key="1">
    <citation type="submission" date="2021-01" db="EMBL/GenBank/DDBJ databases">
        <title>Fulvivirga kasyanovii gen. nov., sp nov., a novel member of the phylum Bacteroidetes isolated from seawater in a mussel farm.</title>
        <authorList>
            <person name="Zhao L.-H."/>
            <person name="Wang Z.-J."/>
        </authorList>
    </citation>
    <scope>NUCLEOTIDE SEQUENCE</scope>
    <source>
        <strain evidence="6">2943</strain>
    </source>
</reference>
<keyword evidence="1" id="KW-0645">Protease</keyword>
<dbReference type="EMBL" id="JAESIY010000003">
    <property type="protein sequence ID" value="MBL3655908.1"/>
    <property type="molecule type" value="Genomic_DNA"/>
</dbReference>
<dbReference type="GO" id="GO:0031012">
    <property type="term" value="C:extracellular matrix"/>
    <property type="evidence" value="ECO:0007669"/>
    <property type="project" value="InterPro"/>
</dbReference>
<keyword evidence="3" id="KW-0378">Hydrolase</keyword>
<accession>A0A937F8G3</accession>
<dbReference type="InterPro" id="IPR001818">
    <property type="entry name" value="Pept_M10_metallopeptidase"/>
</dbReference>
<keyword evidence="7" id="KW-1185">Reference proteome</keyword>
<dbReference type="AlphaFoldDB" id="A0A937F8G3"/>
<dbReference type="Pfam" id="PF00413">
    <property type="entry name" value="Peptidase_M10"/>
    <property type="match status" value="1"/>
</dbReference>
<dbReference type="InterPro" id="IPR024079">
    <property type="entry name" value="MetalloPept_cat_dom_sf"/>
</dbReference>
<protein>
    <recommendedName>
        <fullName evidence="5">Peptidase M10 metallopeptidase domain-containing protein</fullName>
    </recommendedName>
</protein>